<keyword evidence="1" id="KW-0472">Membrane</keyword>
<evidence type="ECO:0000256" key="1">
    <source>
        <dbReference type="SAM" id="Phobius"/>
    </source>
</evidence>
<reference evidence="2" key="1">
    <citation type="journal article" date="2013" name="BMC Genomics">
        <title>Unscrambling butterfly oogenesis.</title>
        <authorList>
            <person name="Carter J.M."/>
            <person name="Baker S.C."/>
            <person name="Pink R."/>
            <person name="Carter D.R."/>
            <person name="Collins A."/>
            <person name="Tomlin J."/>
            <person name="Gibbs M."/>
            <person name="Breuker C.J."/>
        </authorList>
    </citation>
    <scope>NUCLEOTIDE SEQUENCE</scope>
    <source>
        <tissue evidence="2">Ovary</tissue>
    </source>
</reference>
<organism evidence="2">
    <name type="scientific">Pararge aegeria</name>
    <name type="common">speckled wood butterfly</name>
    <dbReference type="NCBI Taxonomy" id="116150"/>
    <lineage>
        <taxon>Eukaryota</taxon>
        <taxon>Metazoa</taxon>
        <taxon>Ecdysozoa</taxon>
        <taxon>Arthropoda</taxon>
        <taxon>Hexapoda</taxon>
        <taxon>Insecta</taxon>
        <taxon>Pterygota</taxon>
        <taxon>Neoptera</taxon>
        <taxon>Endopterygota</taxon>
        <taxon>Lepidoptera</taxon>
        <taxon>Glossata</taxon>
        <taxon>Ditrysia</taxon>
        <taxon>Papilionoidea</taxon>
        <taxon>Nymphalidae</taxon>
        <taxon>Satyrinae</taxon>
        <taxon>Satyrini</taxon>
        <taxon>Parargina</taxon>
        <taxon>Pararge</taxon>
    </lineage>
</organism>
<dbReference type="AlphaFoldDB" id="S4PXF2"/>
<proteinExistence type="predicted"/>
<name>S4PXF2_9NEOP</name>
<protein>
    <submittedName>
        <fullName evidence="2">Uncharacterized protein</fullName>
    </submittedName>
</protein>
<evidence type="ECO:0000313" key="2">
    <source>
        <dbReference type="EMBL" id="JAA87417.1"/>
    </source>
</evidence>
<reference evidence="2" key="2">
    <citation type="submission" date="2013-05" db="EMBL/GenBank/DDBJ databases">
        <authorList>
            <person name="Carter J.-M."/>
            <person name="Baker S.C."/>
            <person name="Pink R."/>
            <person name="Carter D.R.F."/>
            <person name="Collins A."/>
            <person name="Tomlin J."/>
            <person name="Gibbs M."/>
            <person name="Breuker C.J."/>
        </authorList>
    </citation>
    <scope>NUCLEOTIDE SEQUENCE</scope>
    <source>
        <tissue evidence="2">Ovary</tissue>
    </source>
</reference>
<accession>S4PXF2</accession>
<dbReference type="EMBL" id="GAIX01005143">
    <property type="protein sequence ID" value="JAA87417.1"/>
    <property type="molecule type" value="Transcribed_RNA"/>
</dbReference>
<keyword evidence="1" id="KW-1133">Transmembrane helix</keyword>
<keyword evidence="1" id="KW-0812">Transmembrane</keyword>
<feature type="transmembrane region" description="Helical" evidence="1">
    <location>
        <begin position="31"/>
        <end position="55"/>
    </location>
</feature>
<sequence length="75" mass="8456">MNENKKIVRFFRSAVFVPFLKLRSHVASLQAAIYTSILIVNSKFITHTLVVIIIIHSTPSLSTPQRSPASYRRGS</sequence>